<dbReference type="EMBL" id="LAQJ01000105">
    <property type="protein sequence ID" value="KKO20420.1"/>
    <property type="molecule type" value="Genomic_DNA"/>
</dbReference>
<name>A0A0M2UXX5_9BACT</name>
<sequence>MLEFASTSALSKNEKLAYDYFKIKSKRLKKKMRRLNF</sequence>
<protein>
    <submittedName>
        <fullName evidence="1">Uncharacterized protein</fullName>
    </submittedName>
</protein>
<gene>
    <name evidence="1" type="ORF">BROFUL_00845</name>
</gene>
<dbReference type="AlphaFoldDB" id="A0A0M2UXX5"/>
<organism evidence="1 2">
    <name type="scientific">Candidatus Brocadia fulgida</name>
    <dbReference type="NCBI Taxonomy" id="380242"/>
    <lineage>
        <taxon>Bacteria</taxon>
        <taxon>Pseudomonadati</taxon>
        <taxon>Planctomycetota</taxon>
        <taxon>Candidatus Brocadiia</taxon>
        <taxon>Candidatus Brocadiales</taxon>
        <taxon>Candidatus Brocadiaceae</taxon>
        <taxon>Candidatus Brocadia</taxon>
    </lineage>
</organism>
<reference evidence="1 2" key="1">
    <citation type="journal article" date="2013" name="BMC Microbiol.">
        <title>Identification of the type II cytochrome c maturation pathway in anammox bacteria by comparative genomics.</title>
        <authorList>
            <person name="Ferousi C."/>
            <person name="Speth D.R."/>
            <person name="Reimann J."/>
            <person name="Op den Camp H.J."/>
            <person name="Allen J.W."/>
            <person name="Keltjens J.T."/>
            <person name="Jetten M.S."/>
        </authorList>
    </citation>
    <scope>NUCLEOTIDE SEQUENCE [LARGE SCALE GENOMIC DNA]</scope>
    <source>
        <strain evidence="1">RU1</strain>
    </source>
</reference>
<accession>A0A0M2UXX5</accession>
<evidence type="ECO:0000313" key="1">
    <source>
        <dbReference type="EMBL" id="KKO20420.1"/>
    </source>
</evidence>
<comment type="caution">
    <text evidence="1">The sequence shown here is derived from an EMBL/GenBank/DDBJ whole genome shotgun (WGS) entry which is preliminary data.</text>
</comment>
<keyword evidence="2" id="KW-1185">Reference proteome</keyword>
<dbReference type="Proteomes" id="UP000034954">
    <property type="component" value="Unassembled WGS sequence"/>
</dbReference>
<evidence type="ECO:0000313" key="2">
    <source>
        <dbReference type="Proteomes" id="UP000034954"/>
    </source>
</evidence>
<proteinExistence type="predicted"/>